<organism evidence="2 3">
    <name type="scientific">Pseudovibrio axinellae</name>
    <dbReference type="NCBI Taxonomy" id="989403"/>
    <lineage>
        <taxon>Bacteria</taxon>
        <taxon>Pseudomonadati</taxon>
        <taxon>Pseudomonadota</taxon>
        <taxon>Alphaproteobacteria</taxon>
        <taxon>Hyphomicrobiales</taxon>
        <taxon>Stappiaceae</taxon>
        <taxon>Pseudovibrio</taxon>
    </lineage>
</organism>
<dbReference type="STRING" id="989403.SAMN05421798_1594"/>
<dbReference type="EMBL" id="LMCB01000046">
    <property type="protein sequence ID" value="KZL16598.1"/>
    <property type="molecule type" value="Genomic_DNA"/>
</dbReference>
<dbReference type="OrthoDB" id="26870at2"/>
<dbReference type="RefSeq" id="WP_068008545.1">
    <property type="nucleotide sequence ID" value="NZ_FOFM01000059.1"/>
</dbReference>
<evidence type="ECO:0000256" key="1">
    <source>
        <dbReference type="SAM" id="MobiDB-lite"/>
    </source>
</evidence>
<feature type="compositionally biased region" description="Basic and acidic residues" evidence="1">
    <location>
        <begin position="135"/>
        <end position="155"/>
    </location>
</feature>
<dbReference type="PATRIC" id="fig|989403.3.peg.3681"/>
<dbReference type="Proteomes" id="UP000076577">
    <property type="component" value="Unassembled WGS sequence"/>
</dbReference>
<evidence type="ECO:0000313" key="2">
    <source>
        <dbReference type="EMBL" id="KZL16598.1"/>
    </source>
</evidence>
<evidence type="ECO:0000313" key="3">
    <source>
        <dbReference type="Proteomes" id="UP000076577"/>
    </source>
</evidence>
<dbReference type="AlphaFoldDB" id="A0A165WJB4"/>
<comment type="caution">
    <text evidence="2">The sequence shown here is derived from an EMBL/GenBank/DDBJ whole genome shotgun (WGS) entry which is preliminary data.</text>
</comment>
<accession>A0A165WJB4</accession>
<sequence>MPHGIQLNAKAELQKVFKLAARGIHIEMFSEFIDAAWHELLENQKEYEKFSISSCGFIVPHTEGSGKGTVNFVEAYEREFGPLPDLWFASISGDINVGALSHYRDTGEVVASWTCSATHNCIAIFPRVEEPDESYLDKKPSKKVPTVDKPSKEKK</sequence>
<proteinExistence type="predicted"/>
<reference evidence="2 3" key="1">
    <citation type="journal article" date="2016" name="Front. Microbiol.">
        <title>Comparative Genomic Analysis Reveals a Diverse Repertoire of Genes Involved in Prokaryote-Eukaryote Interactions within the Pseudovibrio Genus.</title>
        <authorList>
            <person name="Romano S."/>
            <person name="Fernandez-Guerra A."/>
            <person name="Reen F.J."/>
            <person name="Glockner F.O."/>
            <person name="Crowley S.P."/>
            <person name="O'Sullivan O."/>
            <person name="Cotter P.D."/>
            <person name="Adams C."/>
            <person name="Dobson A.D."/>
            <person name="O'Gara F."/>
        </authorList>
    </citation>
    <scope>NUCLEOTIDE SEQUENCE [LARGE SCALE GENOMIC DNA]</scope>
    <source>
        <strain evidence="2 3">Ad2</strain>
    </source>
</reference>
<protein>
    <submittedName>
        <fullName evidence="2">Uncharacterized protein</fullName>
    </submittedName>
</protein>
<keyword evidence="3" id="KW-1185">Reference proteome</keyword>
<gene>
    <name evidence="2" type="ORF">PsAD2_03417</name>
</gene>
<feature type="region of interest" description="Disordered" evidence="1">
    <location>
        <begin position="131"/>
        <end position="155"/>
    </location>
</feature>
<name>A0A165WJB4_9HYPH</name>